<dbReference type="AlphaFoldDB" id="A0A0T9MYC3"/>
<keyword evidence="2" id="KW-0732">Signal</keyword>
<dbReference type="EMBL" id="CPZJ01000023">
    <property type="protein sequence ID" value="CNG60638.1"/>
    <property type="molecule type" value="Genomic_DNA"/>
</dbReference>
<evidence type="ECO:0000313" key="3">
    <source>
        <dbReference type="EMBL" id="CNG60638.1"/>
    </source>
</evidence>
<dbReference type="RefSeq" id="WP_050074584.1">
    <property type="nucleotide sequence ID" value="NZ_CABHXO010000037.1"/>
</dbReference>
<proteinExistence type="predicted"/>
<evidence type="ECO:0008006" key="5">
    <source>
        <dbReference type="Google" id="ProtNLM"/>
    </source>
</evidence>
<feature type="region of interest" description="Disordered" evidence="1">
    <location>
        <begin position="25"/>
        <end position="71"/>
    </location>
</feature>
<feature type="compositionally biased region" description="Low complexity" evidence="1">
    <location>
        <begin position="54"/>
        <end position="70"/>
    </location>
</feature>
<organism evidence="3 4">
    <name type="scientific">Yersinia intermedia</name>
    <dbReference type="NCBI Taxonomy" id="631"/>
    <lineage>
        <taxon>Bacteria</taxon>
        <taxon>Pseudomonadati</taxon>
        <taxon>Pseudomonadota</taxon>
        <taxon>Gammaproteobacteria</taxon>
        <taxon>Enterobacterales</taxon>
        <taxon>Yersiniaceae</taxon>
        <taxon>Yersinia</taxon>
    </lineage>
</organism>
<reference evidence="3 4" key="1">
    <citation type="submission" date="2015-03" db="EMBL/GenBank/DDBJ databases">
        <authorList>
            <person name="Murphy D."/>
        </authorList>
    </citation>
    <scope>NUCLEOTIDE SEQUENCE [LARGE SCALE GENOMIC DNA]</scope>
    <source>
        <strain evidence="3 4">BR165/97</strain>
    </source>
</reference>
<feature type="signal peptide" evidence="2">
    <location>
        <begin position="1"/>
        <end position="20"/>
    </location>
</feature>
<feature type="compositionally biased region" description="Polar residues" evidence="1">
    <location>
        <begin position="25"/>
        <end position="41"/>
    </location>
</feature>
<gene>
    <name evidence="3" type="ORF">ERS008530_04181</name>
</gene>
<evidence type="ECO:0000256" key="2">
    <source>
        <dbReference type="SAM" id="SignalP"/>
    </source>
</evidence>
<feature type="chain" id="PRO_5006693585" description="Lipoprotein" evidence="2">
    <location>
        <begin position="21"/>
        <end position="162"/>
    </location>
</feature>
<dbReference type="OrthoDB" id="6494197at2"/>
<evidence type="ECO:0000313" key="4">
    <source>
        <dbReference type="Proteomes" id="UP000038750"/>
    </source>
</evidence>
<name>A0A0T9MYC3_YERIN</name>
<accession>A0A0T9MYC3</accession>
<dbReference type="Proteomes" id="UP000038750">
    <property type="component" value="Unassembled WGS sequence"/>
</dbReference>
<sequence length="162" mass="17740">MKKSIALVTLSLSLMGCQNATQQSASQKLAPGSTSVTQQAPITPPSSPIGHQYQTVSSQVSPSPSSINSTTGVAREEYDAILEPCLKELRALQQVKQTKFMARSAELNHLLGEAKTYIKVRSSMNGEMTTILDSAFQYRIARTCNDIRVDLTHSLLERIEKN</sequence>
<dbReference type="PROSITE" id="PS51257">
    <property type="entry name" value="PROKAR_LIPOPROTEIN"/>
    <property type="match status" value="1"/>
</dbReference>
<protein>
    <recommendedName>
        <fullName evidence="5">Lipoprotein</fullName>
    </recommendedName>
</protein>
<evidence type="ECO:0000256" key="1">
    <source>
        <dbReference type="SAM" id="MobiDB-lite"/>
    </source>
</evidence>